<proteinExistence type="predicted"/>
<comment type="caution">
    <text evidence="1">The sequence shown here is derived from an EMBL/GenBank/DDBJ whole genome shotgun (WGS) entry which is preliminary data.</text>
</comment>
<evidence type="ECO:0000313" key="1">
    <source>
        <dbReference type="EMBL" id="TDF72634.1"/>
    </source>
</evidence>
<sequence length="61" mass="7286">MARKALIIKQQRTPKFKVRKYNRCKICGRPRAYMRDFGMCRLCFRKYASEGQIPGITRASW</sequence>
<dbReference type="Proteomes" id="UP000294588">
    <property type="component" value="Unassembled WGS sequence"/>
</dbReference>
<accession>A0AC61QI70</accession>
<gene>
    <name evidence="1" type="ORF">E0946_06075</name>
</gene>
<organism evidence="1 2">
    <name type="scientific">Candidatus Syntrophosphaera thermopropionivorans</name>
    <dbReference type="NCBI Taxonomy" id="2593015"/>
    <lineage>
        <taxon>Bacteria</taxon>
        <taxon>Pseudomonadati</taxon>
        <taxon>Candidatus Cloacimonadota</taxon>
        <taxon>Candidatus Cloacimonadia</taxon>
        <taxon>Candidatus Cloacimonadales</taxon>
        <taxon>Candidatus Cloacimonadaceae</taxon>
        <taxon>Candidatus Syntrophosphaera</taxon>
    </lineage>
</organism>
<name>A0AC61QI70_9BACT</name>
<dbReference type="EMBL" id="SMOG01000022">
    <property type="protein sequence ID" value="TDF72634.1"/>
    <property type="molecule type" value="Genomic_DNA"/>
</dbReference>
<reference evidence="1" key="1">
    <citation type="submission" date="2019-03" db="EMBL/GenBank/DDBJ databases">
        <title>Candidatus Syntrophosphaera thermopropionivorans: a novel player in syntrophic propionate oxidation during anaerobic digestion.</title>
        <authorList>
            <person name="Dyksma S."/>
        </authorList>
    </citation>
    <scope>NUCLEOTIDE SEQUENCE</scope>
    <source>
        <strain evidence="1">W5</strain>
    </source>
</reference>
<keyword evidence="2" id="KW-1185">Reference proteome</keyword>
<keyword evidence="1" id="KW-0689">Ribosomal protein</keyword>
<evidence type="ECO:0000313" key="2">
    <source>
        <dbReference type="Proteomes" id="UP000294588"/>
    </source>
</evidence>
<protein>
    <submittedName>
        <fullName evidence="1">Type Z 30S ribosomal protein S14</fullName>
    </submittedName>
</protein>
<keyword evidence="1" id="KW-0687">Ribonucleoprotein</keyword>